<keyword evidence="1" id="KW-0732">Signal</keyword>
<protein>
    <submittedName>
        <fullName evidence="2">Uncharacterized protein</fullName>
    </submittedName>
</protein>
<feature type="signal peptide" evidence="1">
    <location>
        <begin position="1"/>
        <end position="24"/>
    </location>
</feature>
<dbReference type="PROSITE" id="PS51257">
    <property type="entry name" value="PROKAR_LIPOPROTEIN"/>
    <property type="match status" value="1"/>
</dbReference>
<comment type="caution">
    <text evidence="2">The sequence shown here is derived from an EMBL/GenBank/DDBJ whole genome shotgun (WGS) entry which is preliminary data.</text>
</comment>
<accession>A0A016SW88</accession>
<evidence type="ECO:0000256" key="1">
    <source>
        <dbReference type="SAM" id="SignalP"/>
    </source>
</evidence>
<sequence length="109" mass="12379">MFIVVMRLPTIAQLGIALASACWSETVCNVKRIPDILKKPNCKWLNLDAPPKIIQHPAFYNFIRKIPAYDSFSLKHSNLAKITDLKIIKLRNGKPLHLWVRTDCGPLVS</sequence>
<name>A0A016SW88_9BILA</name>
<evidence type="ECO:0000313" key="2">
    <source>
        <dbReference type="EMBL" id="EYB94677.1"/>
    </source>
</evidence>
<reference evidence="3" key="1">
    <citation type="journal article" date="2015" name="Nat. Genet.">
        <title>The genome and transcriptome of the zoonotic hookworm Ancylostoma ceylanicum identify infection-specific gene families.</title>
        <authorList>
            <person name="Schwarz E.M."/>
            <person name="Hu Y."/>
            <person name="Antoshechkin I."/>
            <person name="Miller M.M."/>
            <person name="Sternberg P.W."/>
            <person name="Aroian R.V."/>
        </authorList>
    </citation>
    <scope>NUCLEOTIDE SEQUENCE</scope>
    <source>
        <strain evidence="3">HY135</strain>
    </source>
</reference>
<dbReference type="Proteomes" id="UP000024635">
    <property type="component" value="Unassembled WGS sequence"/>
</dbReference>
<keyword evidence="3" id="KW-1185">Reference proteome</keyword>
<gene>
    <name evidence="2" type="primary">Acey_s0168.g168</name>
    <name evidence="2" type="ORF">Y032_0168g168</name>
</gene>
<organism evidence="2 3">
    <name type="scientific">Ancylostoma ceylanicum</name>
    <dbReference type="NCBI Taxonomy" id="53326"/>
    <lineage>
        <taxon>Eukaryota</taxon>
        <taxon>Metazoa</taxon>
        <taxon>Ecdysozoa</taxon>
        <taxon>Nematoda</taxon>
        <taxon>Chromadorea</taxon>
        <taxon>Rhabditida</taxon>
        <taxon>Rhabditina</taxon>
        <taxon>Rhabditomorpha</taxon>
        <taxon>Strongyloidea</taxon>
        <taxon>Ancylostomatidae</taxon>
        <taxon>Ancylostomatinae</taxon>
        <taxon>Ancylostoma</taxon>
    </lineage>
</organism>
<evidence type="ECO:0000313" key="3">
    <source>
        <dbReference type="Proteomes" id="UP000024635"/>
    </source>
</evidence>
<dbReference type="EMBL" id="JARK01001504">
    <property type="protein sequence ID" value="EYB94677.1"/>
    <property type="molecule type" value="Genomic_DNA"/>
</dbReference>
<feature type="chain" id="PRO_5001486893" evidence="1">
    <location>
        <begin position="25"/>
        <end position="109"/>
    </location>
</feature>
<proteinExistence type="predicted"/>
<dbReference type="AlphaFoldDB" id="A0A016SW88"/>